<name>A0A9E5MLA5_9GAMM</name>
<dbReference type="AlphaFoldDB" id="A0A9E5MLA5"/>
<dbReference type="SUPFAM" id="SSF54197">
    <property type="entry name" value="HIT-like"/>
    <property type="match status" value="1"/>
</dbReference>
<keyword evidence="4" id="KW-1185">Reference proteome</keyword>
<dbReference type="InterPro" id="IPR011146">
    <property type="entry name" value="HIT-like"/>
</dbReference>
<comment type="caution">
    <text evidence="1">Lacks conserved residue(s) required for the propagation of feature annotation.</text>
</comment>
<dbReference type="PROSITE" id="PS51084">
    <property type="entry name" value="HIT_2"/>
    <property type="match status" value="1"/>
</dbReference>
<dbReference type="GO" id="GO:0003824">
    <property type="term" value="F:catalytic activity"/>
    <property type="evidence" value="ECO:0007669"/>
    <property type="project" value="InterPro"/>
</dbReference>
<dbReference type="InterPro" id="IPR026026">
    <property type="entry name" value="HIT_Hint"/>
</dbReference>
<evidence type="ECO:0000313" key="3">
    <source>
        <dbReference type="EMBL" id="NHO64148.1"/>
    </source>
</evidence>
<sequence length="149" mass="17040">MSELDVKLKFELDPQLLSESVILGEFPLSLVLMSRDANYPWCILVPRRKGVYAIHHLAEEDRQQLMRESCHLAEVMADLFVPDRMNVGALGNVVPQLHMHHVARFKGDPAWPRPVWGALEPKPFTEDELKERVSRLRSALAGEEFTVLD</sequence>
<dbReference type="Pfam" id="PF01230">
    <property type="entry name" value="HIT"/>
    <property type="match status" value="1"/>
</dbReference>
<dbReference type="RefSeq" id="WP_167180881.1">
    <property type="nucleotide sequence ID" value="NZ_JAAONZ010000001.1"/>
</dbReference>
<proteinExistence type="predicted"/>
<dbReference type="Proteomes" id="UP000787472">
    <property type="component" value="Unassembled WGS sequence"/>
</dbReference>
<dbReference type="InterPro" id="IPR036265">
    <property type="entry name" value="HIT-like_sf"/>
</dbReference>
<evidence type="ECO:0000259" key="2">
    <source>
        <dbReference type="PROSITE" id="PS51084"/>
    </source>
</evidence>
<protein>
    <submittedName>
        <fullName evidence="3">HIT domain-containing protein</fullName>
    </submittedName>
</protein>
<reference evidence="3" key="1">
    <citation type="submission" date="2020-03" db="EMBL/GenBank/DDBJ databases">
        <authorList>
            <person name="Guo F."/>
        </authorList>
    </citation>
    <scope>NUCLEOTIDE SEQUENCE</scope>
    <source>
        <strain evidence="3">JCM 30134</strain>
    </source>
</reference>
<accession>A0A9E5MLA5</accession>
<gene>
    <name evidence="3" type="ORF">G8770_01140</name>
</gene>
<organism evidence="3 4">
    <name type="scientific">Pseudomaricurvus hydrocarbonicus</name>
    <dbReference type="NCBI Taxonomy" id="1470433"/>
    <lineage>
        <taxon>Bacteria</taxon>
        <taxon>Pseudomonadati</taxon>
        <taxon>Pseudomonadota</taxon>
        <taxon>Gammaproteobacteria</taxon>
        <taxon>Cellvibrionales</taxon>
        <taxon>Cellvibrionaceae</taxon>
        <taxon>Pseudomaricurvus</taxon>
    </lineage>
</organism>
<comment type="caution">
    <text evidence="3">The sequence shown here is derived from an EMBL/GenBank/DDBJ whole genome shotgun (WGS) entry which is preliminary data.</text>
</comment>
<dbReference type="Gene3D" id="3.30.428.10">
    <property type="entry name" value="HIT-like"/>
    <property type="match status" value="1"/>
</dbReference>
<feature type="domain" description="HIT" evidence="2">
    <location>
        <begin position="9"/>
        <end position="111"/>
    </location>
</feature>
<dbReference type="PIRSF" id="PIRSF000714">
    <property type="entry name" value="HIT"/>
    <property type="match status" value="1"/>
</dbReference>
<evidence type="ECO:0000313" key="4">
    <source>
        <dbReference type="Proteomes" id="UP000787472"/>
    </source>
</evidence>
<evidence type="ECO:0000256" key="1">
    <source>
        <dbReference type="PROSITE-ProRule" id="PRU00464"/>
    </source>
</evidence>
<dbReference type="EMBL" id="JAAONZ010000001">
    <property type="protein sequence ID" value="NHO64148.1"/>
    <property type="molecule type" value="Genomic_DNA"/>
</dbReference>